<evidence type="ECO:0000313" key="2">
    <source>
        <dbReference type="Proteomes" id="UP000593567"/>
    </source>
</evidence>
<organism evidence="1 2">
    <name type="scientific">Bugula neritina</name>
    <name type="common">Brown bryozoan</name>
    <name type="synonym">Sertularia neritina</name>
    <dbReference type="NCBI Taxonomy" id="10212"/>
    <lineage>
        <taxon>Eukaryota</taxon>
        <taxon>Metazoa</taxon>
        <taxon>Spiralia</taxon>
        <taxon>Lophotrochozoa</taxon>
        <taxon>Bryozoa</taxon>
        <taxon>Gymnolaemata</taxon>
        <taxon>Cheilostomatida</taxon>
        <taxon>Flustrina</taxon>
        <taxon>Buguloidea</taxon>
        <taxon>Bugulidae</taxon>
        <taxon>Bugula</taxon>
    </lineage>
</organism>
<dbReference type="EMBL" id="VXIV02001873">
    <property type="protein sequence ID" value="KAF6028970.1"/>
    <property type="molecule type" value="Genomic_DNA"/>
</dbReference>
<sequence>MDEIYVISDYREAAQLLLFKRMVKITNNLGYRKLGWLSSKNNLEMHEFCVKHGTTVYSEEKGYLQYRLAKYTIQERHCLSSN</sequence>
<dbReference type="Proteomes" id="UP000593567">
    <property type="component" value="Unassembled WGS sequence"/>
</dbReference>
<reference evidence="1" key="1">
    <citation type="submission" date="2020-06" db="EMBL/GenBank/DDBJ databases">
        <title>Draft genome of Bugula neritina, a colonial animal packing powerful symbionts and potential medicines.</title>
        <authorList>
            <person name="Rayko M."/>
        </authorList>
    </citation>
    <scope>NUCLEOTIDE SEQUENCE [LARGE SCALE GENOMIC DNA]</scope>
    <source>
        <strain evidence="1">Kwan_BN1</strain>
    </source>
</reference>
<accession>A0A7J7JRL1</accession>
<comment type="caution">
    <text evidence="1">The sequence shown here is derived from an EMBL/GenBank/DDBJ whole genome shotgun (WGS) entry which is preliminary data.</text>
</comment>
<gene>
    <name evidence="1" type="ORF">EB796_012721</name>
</gene>
<keyword evidence="2" id="KW-1185">Reference proteome</keyword>
<evidence type="ECO:0000313" key="1">
    <source>
        <dbReference type="EMBL" id="KAF6028970.1"/>
    </source>
</evidence>
<protein>
    <submittedName>
        <fullName evidence="1">Uncharacterized protein</fullName>
    </submittedName>
</protein>
<name>A0A7J7JRL1_BUGNE</name>
<dbReference type="AlphaFoldDB" id="A0A7J7JRL1"/>
<proteinExistence type="predicted"/>